<evidence type="ECO:0000313" key="2">
    <source>
        <dbReference type="EMBL" id="MPN10014.1"/>
    </source>
</evidence>
<dbReference type="GO" id="GO:0009421">
    <property type="term" value="C:bacterial-type flagellum filament cap"/>
    <property type="evidence" value="ECO:0007669"/>
    <property type="project" value="InterPro"/>
</dbReference>
<sequence length="220" mass="24715">MSESDIKLWEEKAKSGLIKNDSTINNMLSKMRQDIYESVTGAGSIYEFGITTGGWRDNGKLQIDETKLKDALRSDSEKVLNTLFKTSSVPEQTINADDSDIVKAEKKALMDQRQAESGAFIRIYDNMTSGIKEIVSKSGPGSESTLLRSVKSTILIDYVTKGSKSLLDSDIGEIDKRIDRENQRLITIEQRYWKQFTAMEQAMSQMNSQSSWLSQQFGGQ</sequence>
<dbReference type="InterPro" id="IPR010809">
    <property type="entry name" value="FliD_C"/>
</dbReference>
<name>A0A645FBS9_9ZZZZ</name>
<dbReference type="AlphaFoldDB" id="A0A645FBS9"/>
<accession>A0A645FBS9</accession>
<evidence type="ECO:0000259" key="1">
    <source>
        <dbReference type="Pfam" id="PF07195"/>
    </source>
</evidence>
<keyword evidence="2" id="KW-0966">Cell projection</keyword>
<gene>
    <name evidence="2" type="primary">fliD_13</name>
    <name evidence="2" type="ORF">SDC9_157307</name>
</gene>
<feature type="domain" description="Flagellar hook-associated protein 2 C-terminal" evidence="1">
    <location>
        <begin position="2"/>
        <end position="208"/>
    </location>
</feature>
<dbReference type="InterPro" id="IPR040026">
    <property type="entry name" value="FliD"/>
</dbReference>
<dbReference type="PANTHER" id="PTHR30288:SF0">
    <property type="entry name" value="FLAGELLAR HOOK-ASSOCIATED PROTEIN 2"/>
    <property type="match status" value="1"/>
</dbReference>
<comment type="caution">
    <text evidence="2">The sequence shown here is derived from an EMBL/GenBank/DDBJ whole genome shotgun (WGS) entry which is preliminary data.</text>
</comment>
<reference evidence="2" key="1">
    <citation type="submission" date="2019-08" db="EMBL/GenBank/DDBJ databases">
        <authorList>
            <person name="Kucharzyk K."/>
            <person name="Murdoch R.W."/>
            <person name="Higgins S."/>
            <person name="Loffler F."/>
        </authorList>
    </citation>
    <scope>NUCLEOTIDE SEQUENCE</scope>
</reference>
<protein>
    <submittedName>
        <fullName evidence="2">Flagellar hook-associated protein 2</fullName>
    </submittedName>
</protein>
<dbReference type="EMBL" id="VSSQ01056159">
    <property type="protein sequence ID" value="MPN10014.1"/>
    <property type="molecule type" value="Genomic_DNA"/>
</dbReference>
<dbReference type="GO" id="GO:0071973">
    <property type="term" value="P:bacterial-type flagellum-dependent cell motility"/>
    <property type="evidence" value="ECO:0007669"/>
    <property type="project" value="TreeGrafter"/>
</dbReference>
<keyword evidence="2" id="KW-0282">Flagellum</keyword>
<dbReference type="Pfam" id="PF07195">
    <property type="entry name" value="FliD_C"/>
    <property type="match status" value="1"/>
</dbReference>
<organism evidence="2">
    <name type="scientific">bioreactor metagenome</name>
    <dbReference type="NCBI Taxonomy" id="1076179"/>
    <lineage>
        <taxon>unclassified sequences</taxon>
        <taxon>metagenomes</taxon>
        <taxon>ecological metagenomes</taxon>
    </lineage>
</organism>
<proteinExistence type="predicted"/>
<dbReference type="GO" id="GO:0007155">
    <property type="term" value="P:cell adhesion"/>
    <property type="evidence" value="ECO:0007669"/>
    <property type="project" value="InterPro"/>
</dbReference>
<dbReference type="PANTHER" id="PTHR30288">
    <property type="entry name" value="FLAGELLAR CAP/ASSEMBLY PROTEIN FLID"/>
    <property type="match status" value="1"/>
</dbReference>
<keyword evidence="2" id="KW-0969">Cilium</keyword>